<name>A0A7S8C6H8_9HYPH</name>
<gene>
    <name evidence="3" type="ORF">HW532_17265</name>
</gene>
<dbReference type="KEGG" id="kmn:HW532_17265"/>
<keyword evidence="4" id="KW-1185">Reference proteome</keyword>
<keyword evidence="2" id="KW-0472">Membrane</keyword>
<feature type="compositionally biased region" description="Basic and acidic residues" evidence="1">
    <location>
        <begin position="175"/>
        <end position="184"/>
    </location>
</feature>
<dbReference type="Proteomes" id="UP000593594">
    <property type="component" value="Chromosome"/>
</dbReference>
<protein>
    <submittedName>
        <fullName evidence="3">Uncharacterized protein</fullName>
    </submittedName>
</protein>
<proteinExistence type="predicted"/>
<dbReference type="EMBL" id="CP058214">
    <property type="protein sequence ID" value="QPC44291.1"/>
    <property type="molecule type" value="Genomic_DNA"/>
</dbReference>
<evidence type="ECO:0000256" key="1">
    <source>
        <dbReference type="SAM" id="MobiDB-lite"/>
    </source>
</evidence>
<feature type="region of interest" description="Disordered" evidence="1">
    <location>
        <begin position="160"/>
        <end position="184"/>
    </location>
</feature>
<evidence type="ECO:0000256" key="2">
    <source>
        <dbReference type="SAM" id="Phobius"/>
    </source>
</evidence>
<dbReference type="AlphaFoldDB" id="A0A7S8C6H8"/>
<evidence type="ECO:0000313" key="3">
    <source>
        <dbReference type="EMBL" id="QPC44291.1"/>
    </source>
</evidence>
<evidence type="ECO:0000313" key="4">
    <source>
        <dbReference type="Proteomes" id="UP000593594"/>
    </source>
</evidence>
<organism evidence="3 4">
    <name type="scientific">Kaustia mangrovi</name>
    <dbReference type="NCBI Taxonomy" id="2593653"/>
    <lineage>
        <taxon>Bacteria</taxon>
        <taxon>Pseudomonadati</taxon>
        <taxon>Pseudomonadota</taxon>
        <taxon>Alphaproteobacteria</taxon>
        <taxon>Hyphomicrobiales</taxon>
        <taxon>Parvibaculaceae</taxon>
        <taxon>Kaustia</taxon>
    </lineage>
</organism>
<dbReference type="RefSeq" id="WP_213161659.1">
    <property type="nucleotide sequence ID" value="NZ_CP058214.1"/>
</dbReference>
<reference evidence="3 4" key="1">
    <citation type="submission" date="2020-06" db="EMBL/GenBank/DDBJ databases">
        <title>Genome sequence of 2 isolates from Red Sea Mangroves.</title>
        <authorList>
            <person name="Sefrji F."/>
            <person name="Michoud G."/>
            <person name="Merlino G."/>
            <person name="Daffonchio D."/>
        </authorList>
    </citation>
    <scope>NUCLEOTIDE SEQUENCE [LARGE SCALE GENOMIC DNA]</scope>
    <source>
        <strain evidence="3 4">R1DC25</strain>
    </source>
</reference>
<keyword evidence="2" id="KW-1133">Transmembrane helix</keyword>
<sequence length="184" mass="20972">MWTTMAAIVSSLVGIVGLFASWRKSHKDELRRDDVLRWSNEAIRTLESLFLVCIHGESRLGREVSEDKMTEIMFDTAILVESGRIFFKNEIIDGHGGHKYPAYRGYRPEILDCLVIAHKISRDWIDADNDKRLRMKIVSEDCLKKFVSLAQKEVGRDRNSSIEAGVGGSGSDLEDMLRNVDQNR</sequence>
<feature type="transmembrane region" description="Helical" evidence="2">
    <location>
        <begin position="6"/>
        <end position="22"/>
    </location>
</feature>
<accession>A0A7S8C6H8</accession>
<keyword evidence="2" id="KW-0812">Transmembrane</keyword>